<dbReference type="PANTHER" id="PTHR22884">
    <property type="entry name" value="SET DOMAIN PROTEINS"/>
    <property type="match status" value="1"/>
</dbReference>
<sequence length="1545" mass="176822">TTDEEMADGINDDESLSEETEDDLSEQDQIPNKDSHMNNSDQPTAVKATIHLPVLSFDEYGNLTTIIQPPAEKIGDFDDEPINTKENIQTKLKGNRKHSQKKKISSTNLLNEVVNGDASPRSSRSKAKIEQSPESAAAQQEMQQAFKEFQAAPTSRYGRTRKRKADDDFYHGTINFNELRKIASNSSGKNQDNKEKNEVEKEDKQERFEIKNQNKQEELAVEKIQDDPVDNLERNVKNTRNNRKQPLVEEESEKEESKIETESKILSQESDRILDTKNVEDKSTRNRIESNSDIERRSKKRKKSLKALRHSSPSIDNELENIFEKFVNKVGNNVKSDVLSKSNKFSKDSNENKSRSQLALPEKASSKLEAETSHMLDFVGAAQALRRRNIPIQIQKVLQDSDHIVKHKSERTIAEIALFLPPCYNYQSDNKESNNDAADSPAELQLRMVLRKNEQELSSEPQEQSTSKFGRQVKKPQLIDLVEMQKKQKEALEKKKEELASHVVKHEGMLSKEELRVLEKMHPCTHLVGDLVWVNMRGSPLWPAMLAYSQAEGTYTRISLKQNWSKVHGHREYHVQFFNDNNRTYWIHPLNVLPFEGYEKLLDYLNLLRHELRSMIKNKKQHAESLLKTLNHAKKVESGVKQERWMQAIRDAQAALPCDRYERIRRYTTGFESDPCIQVERPINNVLSRTSAAQKLHRRSAPAAMPIKKKRGRPFKLPRLENKLISATISKGYSSQSTDGDFSGFESADDKKRLQKRFVDNNNDRDFEVYLEKHLSLYRKEKPKVSQKDAESNLYLQWSKLSKQQRVAYRSRLKVEEVKRKYRSVSPTLDDHDTPGKAKKKKMEEDDEEDLKGTYKVVRNEKVCFICEGVSECPQNKGTDMLKCKGLCCGVFHLNCVGLRGAPAKDFKCQDCSQRRHICFVCKSSEGTTQRCCVAACGKFYHVECTEAWPLVCRQRNTERLVCPRHFCHMCAAIADDVNDASARTPSFTRCLRCPTTYHTGEDCIAAGVEEVSSNHHICTKHIAVSKSGSHVNVSWCFCCSKGGNLVLCDQCPAAFHADCMKIELPNESKGYVCEDCDNGKFPVYGDIVWVKLGAYRWWPGQVLHPRYIPDNIENLPHKQGMFCVHFFGSNDYYWVSRGRTFLYQEGDKGSKNATSKTLEKQFGLALKQAAEAFSELCTQKEKKETTRTQKGILVLPSNVTSNDLSGQISIFRLTYNGRLNILRAHMCVCVPRDNSCLKGGNVSILDMMLMFECLREVCPAGDKCCNQRFQRRQYPKIQSFKTSGRGWGLQGLQDIKKGASWNTNVLDIDNFKKRFDNINMPKKDNFFQLTLNKVVMVQMAPKGEYPKTVLESYQHVYDTPRNVLGLWSETSDVIIINARMSPAILLSFTYNSYHRSDRAHYTPENTHIGGKIAIKLHKSNENTVKRQKLQKKRKKRKRKEVKATEDECFRCGGTGDLILCDVTQCPKGYHLNCLGLQTTPKGKWICPWHHCDECGGKALARCTLCPNSFCRKHNRLEQHPEFGAICSDHNDDESELSDSNQPSE</sequence>
<dbReference type="SUPFAM" id="SSF57903">
    <property type="entry name" value="FYVE/PHD zinc finger"/>
    <property type="match status" value="3"/>
</dbReference>
<dbReference type="GO" id="GO:0005694">
    <property type="term" value="C:chromosome"/>
    <property type="evidence" value="ECO:0007669"/>
    <property type="project" value="UniProtKB-SubCell"/>
</dbReference>
<evidence type="ECO:0008006" key="20">
    <source>
        <dbReference type="Google" id="ProtNLM"/>
    </source>
</evidence>
<comment type="subcellular location">
    <subcellularLocation>
        <location evidence="2">Chromosome</location>
    </subcellularLocation>
    <subcellularLocation>
        <location evidence="1">Nucleus</location>
    </subcellularLocation>
</comment>
<dbReference type="InterPro" id="IPR059153">
    <property type="entry name" value="NSD_PHD-1st"/>
</dbReference>
<feature type="region of interest" description="Disordered" evidence="14">
    <location>
        <begin position="1"/>
        <end position="45"/>
    </location>
</feature>
<dbReference type="InterPro" id="IPR013083">
    <property type="entry name" value="Znf_RING/FYVE/PHD"/>
</dbReference>
<evidence type="ECO:0000313" key="18">
    <source>
        <dbReference type="EMBL" id="CAL4118934.1"/>
    </source>
</evidence>
<evidence type="ECO:0000256" key="11">
    <source>
        <dbReference type="ARBA" id="ARBA00022853"/>
    </source>
</evidence>
<evidence type="ECO:0000256" key="5">
    <source>
        <dbReference type="ARBA" id="ARBA00022603"/>
    </source>
</evidence>
<dbReference type="Pfam" id="PF22908">
    <property type="entry name" value="PHD_NSD"/>
    <property type="match status" value="1"/>
</dbReference>
<evidence type="ECO:0000259" key="17">
    <source>
        <dbReference type="PROSITE" id="PS51215"/>
    </source>
</evidence>
<dbReference type="CDD" id="cd20144">
    <property type="entry name" value="PWWP_NSD_rpt1"/>
    <property type="match status" value="1"/>
</dbReference>
<evidence type="ECO:0000256" key="7">
    <source>
        <dbReference type="ARBA" id="ARBA00022691"/>
    </source>
</evidence>
<evidence type="ECO:0000313" key="19">
    <source>
        <dbReference type="Proteomes" id="UP001497623"/>
    </source>
</evidence>
<keyword evidence="6" id="KW-0808">Transferase</keyword>
<feature type="compositionally biased region" description="Low complexity" evidence="14">
    <location>
        <begin position="130"/>
        <end position="152"/>
    </location>
</feature>
<keyword evidence="19" id="KW-1185">Reference proteome</keyword>
<feature type="domain" description="AWS" evidence="17">
    <location>
        <begin position="1223"/>
        <end position="1274"/>
    </location>
</feature>
<keyword evidence="7" id="KW-0949">S-adenosyl-L-methionine</keyword>
<dbReference type="InterPro" id="IPR001965">
    <property type="entry name" value="Znf_PHD"/>
</dbReference>
<dbReference type="SMART" id="SM00249">
    <property type="entry name" value="PHD"/>
    <property type="match status" value="4"/>
</dbReference>
<dbReference type="CDD" id="cd15567">
    <property type="entry name" value="PHD4_NSD"/>
    <property type="match status" value="1"/>
</dbReference>
<evidence type="ECO:0000256" key="4">
    <source>
        <dbReference type="ARBA" id="ARBA00022553"/>
    </source>
</evidence>
<name>A0AAV2R6U7_MEGNR</name>
<dbReference type="CDD" id="cd15565">
    <property type="entry name" value="PHD2_NSD"/>
    <property type="match status" value="1"/>
</dbReference>
<dbReference type="Proteomes" id="UP001497623">
    <property type="component" value="Unassembled WGS sequence"/>
</dbReference>
<evidence type="ECO:0000256" key="10">
    <source>
        <dbReference type="ARBA" id="ARBA00022833"/>
    </source>
</evidence>
<protein>
    <recommendedName>
        <fullName evidence="20">Histone-lysine N-methyltransferase, H3 lysine-36 and H4 lysine-20 specific</fullName>
    </recommendedName>
</protein>
<dbReference type="EMBL" id="CAXKWB010017464">
    <property type="protein sequence ID" value="CAL4118934.1"/>
    <property type="molecule type" value="Genomic_DNA"/>
</dbReference>
<feature type="region of interest" description="Disordered" evidence="14">
    <location>
        <begin position="342"/>
        <end position="366"/>
    </location>
</feature>
<dbReference type="SUPFAM" id="SSF82199">
    <property type="entry name" value="SET domain"/>
    <property type="match status" value="1"/>
</dbReference>
<dbReference type="Pfam" id="PF23011">
    <property type="entry name" value="PHD-1st_NSD"/>
    <property type="match status" value="2"/>
</dbReference>
<evidence type="ECO:0000256" key="3">
    <source>
        <dbReference type="ARBA" id="ARBA00022454"/>
    </source>
</evidence>
<dbReference type="PROSITE" id="PS51215">
    <property type="entry name" value="AWS"/>
    <property type="match status" value="1"/>
</dbReference>
<dbReference type="InterPro" id="IPR041306">
    <property type="entry name" value="C5HCH"/>
</dbReference>
<reference evidence="18 19" key="1">
    <citation type="submission" date="2024-05" db="EMBL/GenBank/DDBJ databases">
        <authorList>
            <person name="Wallberg A."/>
        </authorList>
    </citation>
    <scope>NUCLEOTIDE SEQUENCE [LARGE SCALE GENOMIC DNA]</scope>
</reference>
<dbReference type="GO" id="GO:0005634">
    <property type="term" value="C:nucleus"/>
    <property type="evidence" value="ECO:0007669"/>
    <property type="project" value="UniProtKB-SubCell"/>
</dbReference>
<feature type="compositionally biased region" description="Basic residues" evidence="14">
    <location>
        <begin position="93"/>
        <end position="104"/>
    </location>
</feature>
<dbReference type="Pfam" id="PF00855">
    <property type="entry name" value="PWWP"/>
    <property type="match status" value="2"/>
</dbReference>
<dbReference type="CDD" id="cd15568">
    <property type="entry name" value="PHD5_NSD"/>
    <property type="match status" value="1"/>
</dbReference>
<dbReference type="SMART" id="SM00293">
    <property type="entry name" value="PWWP"/>
    <property type="match status" value="2"/>
</dbReference>
<dbReference type="GO" id="GO:0042054">
    <property type="term" value="F:histone methyltransferase activity"/>
    <property type="evidence" value="ECO:0007669"/>
    <property type="project" value="InterPro"/>
</dbReference>
<dbReference type="Gene3D" id="3.30.40.10">
    <property type="entry name" value="Zinc/RING finger domain, C3HC4 (zinc finger)"/>
    <property type="match status" value="4"/>
</dbReference>
<feature type="compositionally biased region" description="Basic residues" evidence="14">
    <location>
        <begin position="297"/>
        <end position="309"/>
    </location>
</feature>
<feature type="compositionally biased region" description="Basic and acidic residues" evidence="14">
    <location>
        <begin position="255"/>
        <end position="296"/>
    </location>
</feature>
<dbReference type="FunFam" id="3.30.40.10:FF:000025">
    <property type="entry name" value="Histone-lysine N-methyltransferase"/>
    <property type="match status" value="1"/>
</dbReference>
<dbReference type="InterPro" id="IPR000313">
    <property type="entry name" value="PWWP_dom"/>
</dbReference>
<evidence type="ECO:0000259" key="16">
    <source>
        <dbReference type="PROSITE" id="PS50812"/>
    </source>
</evidence>
<dbReference type="SUPFAM" id="SSF63748">
    <property type="entry name" value="Tudor/PWWP/MBT"/>
    <property type="match status" value="2"/>
</dbReference>
<keyword evidence="5" id="KW-0489">Methyltransferase</keyword>
<feature type="domain" description="PWWP" evidence="16">
    <location>
        <begin position="528"/>
        <end position="598"/>
    </location>
</feature>
<evidence type="ECO:0000256" key="14">
    <source>
        <dbReference type="SAM" id="MobiDB-lite"/>
    </source>
</evidence>
<evidence type="ECO:0000256" key="1">
    <source>
        <dbReference type="ARBA" id="ARBA00004123"/>
    </source>
</evidence>
<dbReference type="InterPro" id="IPR055198">
    <property type="entry name" value="NSD_PHD"/>
</dbReference>
<dbReference type="CDD" id="cd05838">
    <property type="entry name" value="PWWP_NSD_rpt2"/>
    <property type="match status" value="1"/>
</dbReference>
<dbReference type="FunFam" id="2.30.30.140:FF:000099">
    <property type="entry name" value="Histone-lysine N-methyltransferase"/>
    <property type="match status" value="1"/>
</dbReference>
<dbReference type="PROSITE" id="PS50812">
    <property type="entry name" value="PWWP"/>
    <property type="match status" value="2"/>
</dbReference>
<proteinExistence type="predicted"/>
<dbReference type="Gene3D" id="2.30.30.140">
    <property type="match status" value="2"/>
</dbReference>
<dbReference type="InterPro" id="IPR019787">
    <property type="entry name" value="Znf_PHD-finger"/>
</dbReference>
<dbReference type="Pfam" id="PF17982">
    <property type="entry name" value="C5HCH"/>
    <property type="match status" value="1"/>
</dbReference>
<keyword evidence="9 13" id="KW-0863">Zinc-finger</keyword>
<keyword evidence="11" id="KW-0156">Chromatin regulator</keyword>
<feature type="non-terminal residue" evidence="18">
    <location>
        <position position="1"/>
    </location>
</feature>
<gene>
    <name evidence="18" type="ORF">MNOR_LOCUS21560</name>
</gene>
<dbReference type="InterPro" id="IPR046341">
    <property type="entry name" value="SET_dom_sf"/>
</dbReference>
<evidence type="ECO:0000256" key="2">
    <source>
        <dbReference type="ARBA" id="ARBA00004286"/>
    </source>
</evidence>
<dbReference type="InterPro" id="IPR006560">
    <property type="entry name" value="AWS_dom"/>
</dbReference>
<feature type="compositionally biased region" description="Basic and acidic residues" evidence="14">
    <location>
        <begin position="345"/>
        <end position="354"/>
    </location>
</feature>
<keyword evidence="12" id="KW-0539">Nucleus</keyword>
<dbReference type="InterPro" id="IPR019786">
    <property type="entry name" value="Zinc_finger_PHD-type_CS"/>
</dbReference>
<keyword evidence="10" id="KW-0862">Zinc</keyword>
<dbReference type="PROSITE" id="PS01359">
    <property type="entry name" value="ZF_PHD_1"/>
    <property type="match status" value="2"/>
</dbReference>
<keyword evidence="3" id="KW-0158">Chromosome</keyword>
<dbReference type="GO" id="GO:0032259">
    <property type="term" value="P:methylation"/>
    <property type="evidence" value="ECO:0007669"/>
    <property type="project" value="UniProtKB-KW"/>
</dbReference>
<dbReference type="Pfam" id="PF17907">
    <property type="entry name" value="AWS"/>
    <property type="match status" value="1"/>
</dbReference>
<dbReference type="PROSITE" id="PS50016">
    <property type="entry name" value="ZF_PHD_2"/>
    <property type="match status" value="1"/>
</dbReference>
<evidence type="ECO:0000256" key="13">
    <source>
        <dbReference type="PROSITE-ProRule" id="PRU00146"/>
    </source>
</evidence>
<feature type="region of interest" description="Disordered" evidence="14">
    <location>
        <begin position="88"/>
        <end position="311"/>
    </location>
</feature>
<dbReference type="InterPro" id="IPR050777">
    <property type="entry name" value="SET2_Histone-Lys_MeTrsfase"/>
</dbReference>
<dbReference type="InterPro" id="IPR011011">
    <property type="entry name" value="Znf_FYVE_PHD"/>
</dbReference>
<organism evidence="18 19">
    <name type="scientific">Meganyctiphanes norvegica</name>
    <name type="common">Northern krill</name>
    <name type="synonym">Thysanopoda norvegica</name>
    <dbReference type="NCBI Taxonomy" id="48144"/>
    <lineage>
        <taxon>Eukaryota</taxon>
        <taxon>Metazoa</taxon>
        <taxon>Ecdysozoa</taxon>
        <taxon>Arthropoda</taxon>
        <taxon>Crustacea</taxon>
        <taxon>Multicrustacea</taxon>
        <taxon>Malacostraca</taxon>
        <taxon>Eumalacostraca</taxon>
        <taxon>Eucarida</taxon>
        <taxon>Euphausiacea</taxon>
        <taxon>Euphausiidae</taxon>
        <taxon>Meganyctiphanes</taxon>
    </lineage>
</organism>
<evidence type="ECO:0000256" key="9">
    <source>
        <dbReference type="ARBA" id="ARBA00022771"/>
    </source>
</evidence>
<feature type="compositionally biased region" description="Basic and acidic residues" evidence="14">
    <location>
        <begin position="191"/>
        <end position="236"/>
    </location>
</feature>
<dbReference type="Gene3D" id="2.170.270.10">
    <property type="entry name" value="SET domain"/>
    <property type="match status" value="1"/>
</dbReference>
<evidence type="ECO:0000256" key="12">
    <source>
        <dbReference type="ARBA" id="ARBA00023242"/>
    </source>
</evidence>
<feature type="non-terminal residue" evidence="18">
    <location>
        <position position="1545"/>
    </location>
</feature>
<feature type="domain" description="PWWP" evidence="16">
    <location>
        <begin position="1085"/>
        <end position="1147"/>
    </location>
</feature>
<keyword evidence="8" id="KW-0479">Metal-binding</keyword>
<dbReference type="GO" id="GO:0008270">
    <property type="term" value="F:zinc ion binding"/>
    <property type="evidence" value="ECO:0007669"/>
    <property type="project" value="UniProtKB-KW"/>
</dbReference>
<comment type="caution">
    <text evidence="18">The sequence shown here is derived from an EMBL/GenBank/DDBJ whole genome shotgun (WGS) entry which is preliminary data.</text>
</comment>
<feature type="compositionally biased region" description="Acidic residues" evidence="14">
    <location>
        <begin position="1"/>
        <end position="26"/>
    </location>
</feature>
<evidence type="ECO:0000256" key="8">
    <source>
        <dbReference type="ARBA" id="ARBA00022723"/>
    </source>
</evidence>
<feature type="domain" description="PHD-type" evidence="15">
    <location>
        <begin position="1034"/>
        <end position="1080"/>
    </location>
</feature>
<accession>A0AAV2R6U7</accession>
<keyword evidence="4" id="KW-0597">Phosphoprotein</keyword>
<evidence type="ECO:0000259" key="15">
    <source>
        <dbReference type="PROSITE" id="PS50016"/>
    </source>
</evidence>
<dbReference type="Pfam" id="PF00628">
    <property type="entry name" value="PHD"/>
    <property type="match status" value="1"/>
</dbReference>
<evidence type="ECO:0000256" key="6">
    <source>
        <dbReference type="ARBA" id="ARBA00022679"/>
    </source>
</evidence>
<feature type="region of interest" description="Disordered" evidence="14">
    <location>
        <begin position="824"/>
        <end position="846"/>
    </location>
</feature>
<dbReference type="SMART" id="SM00570">
    <property type="entry name" value="AWS"/>
    <property type="match status" value="1"/>
</dbReference>